<evidence type="ECO:0000256" key="4">
    <source>
        <dbReference type="ARBA" id="ARBA00023163"/>
    </source>
</evidence>
<dbReference type="GO" id="GO:0006352">
    <property type="term" value="P:DNA-templated transcription initiation"/>
    <property type="evidence" value="ECO:0007669"/>
    <property type="project" value="InterPro"/>
</dbReference>
<dbReference type="PROSITE" id="PS00716">
    <property type="entry name" value="SIGMA70_2"/>
    <property type="match status" value="1"/>
</dbReference>
<dbReference type="PROSITE" id="PS00715">
    <property type="entry name" value="SIGMA70_1"/>
    <property type="match status" value="1"/>
</dbReference>
<sequence>MMQMAEQTEEENIEALWQEYEREKTVAVRNRIAEYYLPLVRLVAGRIAISLPQHVDREDLLSSGFFGLLDAIERYELARGNKFETYAGVRVRGAMLDHLRAKDWVPVSVRQNIKKYEKTVAQLEGELGRAATDKELAEELNLSIEELHHLESQVSAATVIPLEEYLRADTQASLEDGPVEHAEWTEVKETLAAAIEKLPEKERTVIALYYYDEMTLKEIAAILHLSEARISQLHTKAIFRMRGSLARMNDVE</sequence>
<feature type="coiled-coil region" evidence="6">
    <location>
        <begin position="113"/>
        <end position="140"/>
    </location>
</feature>
<dbReference type="PIRSF" id="PIRSF000770">
    <property type="entry name" value="RNA_pol_sigma-SigE/K"/>
    <property type="match status" value="1"/>
</dbReference>
<comment type="caution">
    <text evidence="9">The sequence shown here is derived from an EMBL/GenBank/DDBJ whole genome shotgun (WGS) entry which is preliminary data.</text>
</comment>
<dbReference type="PANTHER" id="PTHR30385:SF7">
    <property type="entry name" value="RNA POLYMERASE SIGMA FACTOR FLIA"/>
    <property type="match status" value="1"/>
</dbReference>
<dbReference type="Proteomes" id="UP000005309">
    <property type="component" value="Unassembled WGS sequence"/>
</dbReference>
<dbReference type="CDD" id="cd06171">
    <property type="entry name" value="Sigma70_r4"/>
    <property type="match status" value="1"/>
</dbReference>
<comment type="similarity">
    <text evidence="5">Belongs to the sigma-70 factor family.</text>
</comment>
<name>C4V491_9FIRM</name>
<organism evidence="9 10">
    <name type="scientific">Selenomonas flueggei ATCC 43531</name>
    <dbReference type="NCBI Taxonomy" id="638302"/>
    <lineage>
        <taxon>Bacteria</taxon>
        <taxon>Bacillati</taxon>
        <taxon>Bacillota</taxon>
        <taxon>Negativicutes</taxon>
        <taxon>Selenomonadales</taxon>
        <taxon>Selenomonadaceae</taxon>
        <taxon>Selenomonas</taxon>
    </lineage>
</organism>
<dbReference type="AlphaFoldDB" id="C4V491"/>
<keyword evidence="4 5" id="KW-0804">Transcription</keyword>
<dbReference type="Gene3D" id="1.10.1740.10">
    <property type="match status" value="1"/>
</dbReference>
<reference evidence="9 10" key="1">
    <citation type="submission" date="2009-04" db="EMBL/GenBank/DDBJ databases">
        <authorList>
            <person name="Qin X."/>
            <person name="Bachman B."/>
            <person name="Battles P."/>
            <person name="Bell A."/>
            <person name="Bess C."/>
            <person name="Bickham C."/>
            <person name="Chaboub L."/>
            <person name="Chen D."/>
            <person name="Coyle M."/>
            <person name="Deiros D.R."/>
            <person name="Dinh H."/>
            <person name="Forbes L."/>
            <person name="Fowler G."/>
            <person name="Francisco L."/>
            <person name="Fu Q."/>
            <person name="Gubbala S."/>
            <person name="Hale W."/>
            <person name="Han Y."/>
            <person name="Hemphill L."/>
            <person name="Highlander S.K."/>
            <person name="Hirani K."/>
            <person name="Hogues M."/>
            <person name="Jackson L."/>
            <person name="Jakkamsetti A."/>
            <person name="Javaid M."/>
            <person name="Jiang H."/>
            <person name="Korchina V."/>
            <person name="Kovar C."/>
            <person name="Lara F."/>
            <person name="Lee S."/>
            <person name="Mata R."/>
            <person name="Mathew T."/>
            <person name="Moen C."/>
            <person name="Morales K."/>
            <person name="Munidasa M."/>
            <person name="Nazareth L."/>
            <person name="Ngo R."/>
            <person name="Nguyen L."/>
            <person name="Okwuonu G."/>
            <person name="Ongeri F."/>
            <person name="Patil S."/>
            <person name="Petrosino J."/>
            <person name="Pham C."/>
            <person name="Pham P."/>
            <person name="Pu L.-L."/>
            <person name="Puazo M."/>
            <person name="Raj R."/>
            <person name="Reid J."/>
            <person name="Rouhana J."/>
            <person name="Saada N."/>
            <person name="Shang Y."/>
            <person name="Simmons D."/>
            <person name="Thornton R."/>
            <person name="Warren J."/>
            <person name="Weissenberger G."/>
            <person name="Zhang J."/>
            <person name="Zhang L."/>
            <person name="Zhou C."/>
            <person name="Zhu D."/>
            <person name="Muzny D."/>
            <person name="Worley K."/>
            <person name="Gibbs R."/>
        </authorList>
    </citation>
    <scope>NUCLEOTIDE SEQUENCE [LARGE SCALE GENOMIC DNA]</scope>
    <source>
        <strain evidence="9 10">ATCC 43531</strain>
    </source>
</reference>
<dbReference type="InterPro" id="IPR012845">
    <property type="entry name" value="RNA_pol_sigma_FliA_WhiG"/>
</dbReference>
<dbReference type="NCBIfam" id="NF005413">
    <property type="entry name" value="PRK06986.1"/>
    <property type="match status" value="1"/>
</dbReference>
<dbReference type="STRING" id="638302.HMPREF0908_1335"/>
<dbReference type="PRINTS" id="PR00046">
    <property type="entry name" value="SIGMA70FCT"/>
</dbReference>
<dbReference type="Pfam" id="PF04539">
    <property type="entry name" value="Sigma70_r3"/>
    <property type="match status" value="1"/>
</dbReference>
<keyword evidence="2 5" id="KW-0731">Sigma factor</keyword>
<evidence type="ECO:0000313" key="10">
    <source>
        <dbReference type="Proteomes" id="UP000005309"/>
    </source>
</evidence>
<evidence type="ECO:0000256" key="2">
    <source>
        <dbReference type="ARBA" id="ARBA00023082"/>
    </source>
</evidence>
<dbReference type="GO" id="GO:0003899">
    <property type="term" value="F:DNA-directed RNA polymerase activity"/>
    <property type="evidence" value="ECO:0007669"/>
    <property type="project" value="InterPro"/>
</dbReference>
<evidence type="ECO:0000256" key="3">
    <source>
        <dbReference type="ARBA" id="ARBA00023125"/>
    </source>
</evidence>
<keyword evidence="10" id="KW-1185">Reference proteome</keyword>
<comment type="function">
    <text evidence="5">Sigma factors are initiation factors that promote the attachment of RNA polymerase to specific initiation sites and are then released.</text>
</comment>
<dbReference type="RefSeq" id="WP_006690069.1">
    <property type="nucleotide sequence ID" value="NZ_GG694006.1"/>
</dbReference>
<dbReference type="SUPFAM" id="SSF88946">
    <property type="entry name" value="Sigma2 domain of RNA polymerase sigma factors"/>
    <property type="match status" value="1"/>
</dbReference>
<dbReference type="Pfam" id="PF04542">
    <property type="entry name" value="Sigma70_r2"/>
    <property type="match status" value="1"/>
</dbReference>
<dbReference type="InterPro" id="IPR000943">
    <property type="entry name" value="RNA_pol_sigma70"/>
</dbReference>
<evidence type="ECO:0000259" key="8">
    <source>
        <dbReference type="PROSITE" id="PS00716"/>
    </source>
</evidence>
<dbReference type="InterPro" id="IPR007630">
    <property type="entry name" value="RNA_pol_sigma70_r4"/>
</dbReference>
<dbReference type="SUPFAM" id="SSF88659">
    <property type="entry name" value="Sigma3 and sigma4 domains of RNA polymerase sigma factors"/>
    <property type="match status" value="2"/>
</dbReference>
<keyword evidence="3 5" id="KW-0238">DNA-binding</keyword>
<dbReference type="InterPro" id="IPR013325">
    <property type="entry name" value="RNA_pol_sigma_r2"/>
</dbReference>
<evidence type="ECO:0000256" key="1">
    <source>
        <dbReference type="ARBA" id="ARBA00023015"/>
    </source>
</evidence>
<accession>C4V491</accession>
<evidence type="ECO:0000313" key="9">
    <source>
        <dbReference type="EMBL" id="EEQ48355.1"/>
    </source>
</evidence>
<dbReference type="InterPro" id="IPR007624">
    <property type="entry name" value="RNA_pol_sigma70_r3"/>
</dbReference>
<dbReference type="PANTHER" id="PTHR30385">
    <property type="entry name" value="SIGMA FACTOR F FLAGELLAR"/>
    <property type="match status" value="1"/>
</dbReference>
<evidence type="ECO:0000259" key="7">
    <source>
        <dbReference type="PROSITE" id="PS00715"/>
    </source>
</evidence>
<evidence type="ECO:0000256" key="6">
    <source>
        <dbReference type="SAM" id="Coils"/>
    </source>
</evidence>
<feature type="domain" description="RNA polymerase sigma-70" evidence="8">
    <location>
        <begin position="215"/>
        <end position="241"/>
    </location>
</feature>
<dbReference type="Pfam" id="PF04545">
    <property type="entry name" value="Sigma70_r4"/>
    <property type="match status" value="1"/>
</dbReference>
<evidence type="ECO:0000256" key="5">
    <source>
        <dbReference type="RuleBase" id="RU362124"/>
    </source>
</evidence>
<dbReference type="EMBL" id="ACLA01000020">
    <property type="protein sequence ID" value="EEQ48355.1"/>
    <property type="molecule type" value="Genomic_DNA"/>
</dbReference>
<dbReference type="NCBIfam" id="TIGR02479">
    <property type="entry name" value="FliA_WhiG"/>
    <property type="match status" value="1"/>
</dbReference>
<proteinExistence type="inferred from homology"/>
<dbReference type="GO" id="GO:0003677">
    <property type="term" value="F:DNA binding"/>
    <property type="evidence" value="ECO:0007669"/>
    <property type="project" value="UniProtKB-KW"/>
</dbReference>
<gene>
    <name evidence="9" type="ORF">HMPREF0908_1335</name>
</gene>
<keyword evidence="1 5" id="KW-0805">Transcription regulation</keyword>
<keyword evidence="6" id="KW-0175">Coiled coil</keyword>
<dbReference type="HOGENOM" id="CLU_014793_8_1_9"/>
<dbReference type="NCBIfam" id="TIGR02937">
    <property type="entry name" value="sigma70-ECF"/>
    <property type="match status" value="1"/>
</dbReference>
<protein>
    <recommendedName>
        <fullName evidence="5">RNA polymerase sigma factor</fullName>
    </recommendedName>
</protein>
<dbReference type="InterPro" id="IPR013324">
    <property type="entry name" value="RNA_pol_sigma_r3/r4-like"/>
</dbReference>
<dbReference type="InterPro" id="IPR014284">
    <property type="entry name" value="RNA_pol_sigma-70_dom"/>
</dbReference>
<dbReference type="eggNOG" id="COG1191">
    <property type="taxonomic scope" value="Bacteria"/>
</dbReference>
<feature type="domain" description="RNA polymerase sigma-70" evidence="7">
    <location>
        <begin position="59"/>
        <end position="72"/>
    </location>
</feature>
<dbReference type="Gene3D" id="1.20.140.160">
    <property type="match status" value="1"/>
</dbReference>
<dbReference type="GO" id="GO:0016987">
    <property type="term" value="F:sigma factor activity"/>
    <property type="evidence" value="ECO:0007669"/>
    <property type="project" value="UniProtKB-KW"/>
</dbReference>
<dbReference type="InterPro" id="IPR007627">
    <property type="entry name" value="RNA_pol_sigma70_r2"/>
</dbReference>